<protein>
    <submittedName>
        <fullName evidence="1">Uncharacterized protein</fullName>
    </submittedName>
</protein>
<dbReference type="RefSeq" id="WP_161823657.1">
    <property type="nucleotide sequence ID" value="NZ_WVIC01000002.1"/>
</dbReference>
<dbReference type="Proteomes" id="UP000607397">
    <property type="component" value="Unassembled WGS sequence"/>
</dbReference>
<sequence length="166" mass="19304">MNPVVDLSRYPIEFQYEYEYFMRGLPDDPDALRRVCSIMFCQNLEQRLEQRSPQLPPIPRNPAALKLGVSDGLYRLIRHQVEAVQRQVNDIELKLYGLRVEAGRQRRYGQPGLALVLDREWERLDVSRSILIAELRGWLARQGDLVLSCAHGDRHVELGVCRRHGK</sequence>
<name>A0A8K1ZWI8_9CYAN</name>
<proteinExistence type="predicted"/>
<dbReference type="EMBL" id="WVIC01000002">
    <property type="protein sequence ID" value="NCJ05177.1"/>
    <property type="molecule type" value="Genomic_DNA"/>
</dbReference>
<organism evidence="1 2">
    <name type="scientific">Petrachloros mirabilis ULC683</name>
    <dbReference type="NCBI Taxonomy" id="2781853"/>
    <lineage>
        <taxon>Bacteria</taxon>
        <taxon>Bacillati</taxon>
        <taxon>Cyanobacteriota</taxon>
        <taxon>Cyanophyceae</taxon>
        <taxon>Synechococcales</taxon>
        <taxon>Petrachlorosaceae</taxon>
        <taxon>Petrachloros</taxon>
        <taxon>Petrachloros mirabilis</taxon>
    </lineage>
</organism>
<dbReference type="AlphaFoldDB" id="A0A8K1ZWI8"/>
<gene>
    <name evidence="1" type="ORF">GS597_01310</name>
</gene>
<reference evidence="1" key="1">
    <citation type="submission" date="2019-12" db="EMBL/GenBank/DDBJ databases">
        <title>High-Quality draft genome sequences of three cyanobacteria isolated from the limestone walls of the Old Cathedral of Coimbra.</title>
        <authorList>
            <person name="Tiago I."/>
            <person name="Soares F."/>
            <person name="Portugal A."/>
        </authorList>
    </citation>
    <scope>NUCLEOTIDE SEQUENCE [LARGE SCALE GENOMIC DNA]</scope>
    <source>
        <strain evidence="1">C</strain>
    </source>
</reference>
<comment type="caution">
    <text evidence="1">The sequence shown here is derived from an EMBL/GenBank/DDBJ whole genome shotgun (WGS) entry which is preliminary data.</text>
</comment>
<evidence type="ECO:0000313" key="1">
    <source>
        <dbReference type="EMBL" id="NCJ05177.1"/>
    </source>
</evidence>
<accession>A0A8K1ZWI8</accession>
<evidence type="ECO:0000313" key="2">
    <source>
        <dbReference type="Proteomes" id="UP000607397"/>
    </source>
</evidence>
<keyword evidence="2" id="KW-1185">Reference proteome</keyword>